<evidence type="ECO:0000256" key="12">
    <source>
        <dbReference type="ARBA" id="ARBA00023002"/>
    </source>
</evidence>
<dbReference type="InterPro" id="IPR047151">
    <property type="entry name" value="RNZ2-like"/>
</dbReference>
<comment type="catalytic activity">
    <reaction evidence="1">
        <text>Endonucleolytic cleavage of RNA, removing extra 3' nucleotides from tRNA precursor, generating 3' termini of tRNAs. A 3'-hydroxy group is left at the tRNA terminus and a 5'-phosphoryl group is left at the trailer molecule.</text>
        <dbReference type="EC" id="3.1.26.11"/>
    </reaction>
</comment>
<dbReference type="InterPro" id="IPR001279">
    <property type="entry name" value="Metallo-B-lactamas"/>
</dbReference>
<dbReference type="EMBL" id="LHPG02000026">
    <property type="protein sequence ID" value="PRW18410.1"/>
    <property type="molecule type" value="Genomic_DNA"/>
</dbReference>
<comment type="similarity">
    <text evidence="3">Belongs to the RNase Z family.</text>
</comment>
<dbReference type="AlphaFoldDB" id="A0A2P6TC01"/>
<feature type="region of interest" description="Disordered" evidence="13">
    <location>
        <begin position="794"/>
        <end position="816"/>
    </location>
</feature>
<feature type="domain" description="tRNase Z endonuclease" evidence="15">
    <location>
        <begin position="27"/>
        <end position="77"/>
    </location>
</feature>
<dbReference type="InterPro" id="IPR029041">
    <property type="entry name" value="FAD-linked_oxidoreductase-like"/>
</dbReference>
<dbReference type="SUPFAM" id="SSF51730">
    <property type="entry name" value="FAD-linked oxidoreductase"/>
    <property type="match status" value="1"/>
</dbReference>
<evidence type="ECO:0000256" key="13">
    <source>
        <dbReference type="SAM" id="MobiDB-lite"/>
    </source>
</evidence>
<dbReference type="OrthoDB" id="527344at2759"/>
<dbReference type="GO" id="GO:0005739">
    <property type="term" value="C:mitochondrion"/>
    <property type="evidence" value="ECO:0007669"/>
    <property type="project" value="TreeGrafter"/>
</dbReference>
<protein>
    <recommendedName>
        <fullName evidence="5">ribonuclease Z</fullName>
        <ecNumber evidence="5">3.1.26.11</ecNumber>
    </recommendedName>
</protein>
<dbReference type="GO" id="GO:1990180">
    <property type="term" value="P:mitochondrial tRNA 3'-end processing"/>
    <property type="evidence" value="ECO:0007669"/>
    <property type="project" value="TreeGrafter"/>
</dbReference>
<keyword evidence="10" id="KW-0378">Hydrolase</keyword>
<comment type="cofactor">
    <cofactor evidence="2">
        <name>Zn(2+)</name>
        <dbReference type="ChEBI" id="CHEBI:29105"/>
    </cofactor>
</comment>
<comment type="subunit">
    <text evidence="4">Homodimer.</text>
</comment>
<dbReference type="GO" id="GO:0042781">
    <property type="term" value="F:3'-tRNA processing endoribonuclease activity"/>
    <property type="evidence" value="ECO:0007669"/>
    <property type="project" value="UniProtKB-EC"/>
</dbReference>
<evidence type="ECO:0000256" key="11">
    <source>
        <dbReference type="ARBA" id="ARBA00022833"/>
    </source>
</evidence>
<dbReference type="PANTHER" id="PTHR12553:SF49">
    <property type="entry name" value="ZINC PHOSPHODIESTERASE ELAC PROTEIN 2"/>
    <property type="match status" value="1"/>
</dbReference>
<gene>
    <name evidence="16" type="ORF">C2E21_9357</name>
</gene>
<dbReference type="Gene3D" id="3.60.15.10">
    <property type="entry name" value="Ribonuclease Z/Hydroxyacylglutathione hydrolase-like"/>
    <property type="match status" value="2"/>
</dbReference>
<dbReference type="Pfam" id="PF13691">
    <property type="entry name" value="Lactamase_B_4"/>
    <property type="match status" value="1"/>
</dbReference>
<evidence type="ECO:0000256" key="1">
    <source>
        <dbReference type="ARBA" id="ARBA00000402"/>
    </source>
</evidence>
<dbReference type="InterPro" id="IPR036866">
    <property type="entry name" value="RibonucZ/Hydroxyglut_hydro"/>
</dbReference>
<reference evidence="16 17" key="1">
    <citation type="journal article" date="2018" name="Plant J.">
        <title>Genome sequences of Chlorella sorokiniana UTEX 1602 and Micractinium conductrix SAG 241.80: implications to maltose excretion by a green alga.</title>
        <authorList>
            <person name="Arriola M.B."/>
            <person name="Velmurugan N."/>
            <person name="Zhang Y."/>
            <person name="Plunkett M.H."/>
            <person name="Hondzo H."/>
            <person name="Barney B.M."/>
        </authorList>
    </citation>
    <scope>NUCLEOTIDE SEQUENCE [LARGE SCALE GENOMIC DNA]</scope>
    <source>
        <strain evidence="17">UTEX 1602</strain>
    </source>
</reference>
<dbReference type="Pfam" id="PF12706">
    <property type="entry name" value="Lactamase_B_2"/>
    <property type="match status" value="1"/>
</dbReference>
<keyword evidence="8" id="KW-0479">Metal-binding</keyword>
<keyword evidence="11" id="KW-0862">Zinc</keyword>
<dbReference type="HAMAP" id="MF_01818">
    <property type="entry name" value="RNase_Z_BN"/>
    <property type="match status" value="1"/>
</dbReference>
<evidence type="ECO:0000256" key="3">
    <source>
        <dbReference type="ARBA" id="ARBA00007823"/>
    </source>
</evidence>
<keyword evidence="7" id="KW-0540">Nuclease</keyword>
<dbReference type="EC" id="3.1.26.11" evidence="5"/>
<dbReference type="GO" id="GO:0016491">
    <property type="term" value="F:oxidoreductase activity"/>
    <property type="evidence" value="ECO:0007669"/>
    <property type="project" value="UniProtKB-KW"/>
</dbReference>
<feature type="domain" description="Metallo-beta-lactamase" evidence="14">
    <location>
        <begin position="485"/>
        <end position="706"/>
    </location>
</feature>
<evidence type="ECO:0000259" key="15">
    <source>
        <dbReference type="Pfam" id="PF13691"/>
    </source>
</evidence>
<dbReference type="STRING" id="3076.A0A2P6TC01"/>
<dbReference type="SUPFAM" id="SSF56281">
    <property type="entry name" value="Metallo-hydrolase/oxidoreductase"/>
    <property type="match status" value="2"/>
</dbReference>
<name>A0A2P6TC01_CHLSO</name>
<evidence type="ECO:0000256" key="10">
    <source>
        <dbReference type="ARBA" id="ARBA00022801"/>
    </source>
</evidence>
<evidence type="ECO:0000313" key="17">
    <source>
        <dbReference type="Proteomes" id="UP000239899"/>
    </source>
</evidence>
<evidence type="ECO:0000256" key="5">
    <source>
        <dbReference type="ARBA" id="ARBA00012477"/>
    </source>
</evidence>
<dbReference type="Proteomes" id="UP000239899">
    <property type="component" value="Unassembled WGS sequence"/>
</dbReference>
<accession>A0A2P6TC01</accession>
<dbReference type="InterPro" id="IPR027794">
    <property type="entry name" value="tRNase_Z_dom"/>
</dbReference>
<keyword evidence="9" id="KW-0255">Endonuclease</keyword>
<evidence type="ECO:0000313" key="16">
    <source>
        <dbReference type="EMBL" id="PRW18410.1"/>
    </source>
</evidence>
<evidence type="ECO:0000259" key="14">
    <source>
        <dbReference type="Pfam" id="PF12706"/>
    </source>
</evidence>
<dbReference type="GO" id="GO:0046872">
    <property type="term" value="F:metal ion binding"/>
    <property type="evidence" value="ECO:0007669"/>
    <property type="project" value="UniProtKB-KW"/>
</dbReference>
<keyword evidence="6" id="KW-0819">tRNA processing</keyword>
<keyword evidence="17" id="KW-1185">Reference proteome</keyword>
<evidence type="ECO:0000256" key="8">
    <source>
        <dbReference type="ARBA" id="ARBA00022723"/>
    </source>
</evidence>
<feature type="compositionally biased region" description="Low complexity" evidence="13">
    <location>
        <begin position="795"/>
        <end position="810"/>
    </location>
</feature>
<feature type="compositionally biased region" description="Low complexity" evidence="13">
    <location>
        <begin position="154"/>
        <end position="165"/>
    </location>
</feature>
<dbReference type="PANTHER" id="PTHR12553">
    <property type="entry name" value="ZINC PHOSPHODIESTERASE ELAC PROTEIN 2"/>
    <property type="match status" value="1"/>
</dbReference>
<comment type="caution">
    <text evidence="16">The sequence shown here is derived from an EMBL/GenBank/DDBJ whole genome shotgun (WGS) entry which is preliminary data.</text>
</comment>
<sequence>MGKNDLSAANTTASVQLLGVGADTGCSVPSVLLFFDRQRFLFNVGEGFQRFCVEHRVKLAKVSAVLATRTTTEATGGMPGMLLTMADTSCGGLLAGHAGMTVYGPPGLNTLVNAFRTFVNVKDIGLQVNEFGSGPATEPLVKTELVAITPVTLTATPPSGSAAADGGEGAEPEAKRQRVEGSGAEQQAAAAGGMDIASVAVEGPAACYVCELPDVPGKFQPQKAASLGVPRGPLYGRLVRGETVTAANGQVVRPEDVMEPATPGPVVLVVDCPSEAFLPALTSASLLSECATGAKRDRVTTVVHLSPLEVLRLPAYKQWLASFGDNATHVLVAESQTAPIPVMRKSAIVQAKLNLVDSGLFPLHEGPPGEEAAVELPSNCVVGSNMLRYHLRPLAKKGLDTAEVPQPVDVAAVQAELRTEKPDVVAAIDAAKAAQAAGSEDAPACVAAGQRDEFEVTFLGTGAAIPSKYRNVTGIHVNLYGRGGLLMDCGEGSYGQLKRRFGAHAADDLVRALRCIWISHIHADHHVGLPALLAARTRLLGPDCPPLLVLGPRPLRRALQAYAQLEPMRFRFVEASATAGPPPAGAPQPPAPTPEAQAAIAEVVASMGLSRFESVLVAHCAHAYGLVLERAAAEGGAAGWKLVFSGDTRPCPQLVEAARGATLLIHEATFEDSLLEEAQAKKHCTTREAVESGAAAGAYRTLLTHFSQRYPKIPVVDANFQGNVGIAFDLMSVNLADVGRLPSIVPALKLLFAEEEVGEDEEAEPEPAMLHVQGIRPDRPGLLRLPDVRQSGMQSSVARSRSVASAAAGSLPPPGEAARRVDALFRPRAPLLTLERAVGEKHGVDGNLWDSCRFGAQVYPDLPLASTWRDLLRRTVQTAGRAAEPGSVDPPPAACPAERWTVRTVAAQLRSRDQLRSMMLSAAGVGPDGEPRPGAARADALLFVSGSHPARRLPGAGRWLQSSFDLLLLASAMREEGYLPPALSLWAVENPMLSPVDRLQQKADVGAEVVLTQPPLLWERTAAWAEEAAARRVSEHIKVVLGLPVVPSVGNLDFWLRLCGVRGQPEAAALLRSFPQADEAADKAAHAAAVRQWNADLIRRSLSLPGVAGLHVMPLTKSARQLTLEFLADGTLPSDAPAPSAT</sequence>
<evidence type="ECO:0000256" key="9">
    <source>
        <dbReference type="ARBA" id="ARBA00022759"/>
    </source>
</evidence>
<organism evidence="16 17">
    <name type="scientific">Chlorella sorokiniana</name>
    <name type="common">Freshwater green alga</name>
    <dbReference type="NCBI Taxonomy" id="3076"/>
    <lineage>
        <taxon>Eukaryota</taxon>
        <taxon>Viridiplantae</taxon>
        <taxon>Chlorophyta</taxon>
        <taxon>core chlorophytes</taxon>
        <taxon>Trebouxiophyceae</taxon>
        <taxon>Chlorellales</taxon>
        <taxon>Chlorellaceae</taxon>
        <taxon>Chlorella clade</taxon>
        <taxon>Chlorella</taxon>
    </lineage>
</organism>
<evidence type="ECO:0000256" key="4">
    <source>
        <dbReference type="ARBA" id="ARBA00011738"/>
    </source>
</evidence>
<proteinExistence type="inferred from homology"/>
<dbReference type="Gene3D" id="3.20.20.220">
    <property type="match status" value="1"/>
</dbReference>
<evidence type="ECO:0000256" key="6">
    <source>
        <dbReference type="ARBA" id="ARBA00022694"/>
    </source>
</evidence>
<dbReference type="InterPro" id="IPR013471">
    <property type="entry name" value="RNase_Z/BN"/>
</dbReference>
<evidence type="ECO:0000256" key="7">
    <source>
        <dbReference type="ARBA" id="ARBA00022722"/>
    </source>
</evidence>
<feature type="region of interest" description="Disordered" evidence="13">
    <location>
        <begin position="152"/>
        <end position="187"/>
    </location>
</feature>
<keyword evidence="12" id="KW-0560">Oxidoreductase</keyword>
<dbReference type="CDD" id="cd07718">
    <property type="entry name" value="RNaseZ_ELAC1_ELAC2-C-term-like_MBL-fold"/>
    <property type="match status" value="1"/>
</dbReference>
<evidence type="ECO:0000256" key="2">
    <source>
        <dbReference type="ARBA" id="ARBA00001947"/>
    </source>
</evidence>